<proteinExistence type="predicted"/>
<feature type="compositionally biased region" description="Basic and acidic residues" evidence="2">
    <location>
        <begin position="1"/>
        <end position="14"/>
    </location>
</feature>
<feature type="compositionally biased region" description="Polar residues" evidence="2">
    <location>
        <begin position="187"/>
        <end position="196"/>
    </location>
</feature>
<feature type="compositionally biased region" description="Basic and acidic residues" evidence="2">
    <location>
        <begin position="129"/>
        <end position="139"/>
    </location>
</feature>
<feature type="non-terminal residue" evidence="3">
    <location>
        <position position="1"/>
    </location>
</feature>
<feature type="compositionally biased region" description="Polar residues" evidence="2">
    <location>
        <begin position="114"/>
        <end position="126"/>
    </location>
</feature>
<feature type="region of interest" description="Disordered" evidence="2">
    <location>
        <begin position="155"/>
        <end position="210"/>
    </location>
</feature>
<dbReference type="OrthoDB" id="366390at2759"/>
<feature type="region of interest" description="Disordered" evidence="2">
    <location>
        <begin position="55"/>
        <end position="139"/>
    </location>
</feature>
<evidence type="ECO:0000256" key="1">
    <source>
        <dbReference type="SAM" id="Coils"/>
    </source>
</evidence>
<dbReference type="AlphaFoldDB" id="Q4SLR4"/>
<dbReference type="EMBL" id="CAAE01014555">
    <property type="protein sequence ID" value="CAF98418.1"/>
    <property type="molecule type" value="Genomic_DNA"/>
</dbReference>
<feature type="compositionally biased region" description="Acidic residues" evidence="2">
    <location>
        <begin position="58"/>
        <end position="67"/>
    </location>
</feature>
<organism evidence="3">
    <name type="scientific">Tetraodon nigroviridis</name>
    <name type="common">Spotted green pufferfish</name>
    <name type="synonym">Chelonodon nigroviridis</name>
    <dbReference type="NCBI Taxonomy" id="99883"/>
    <lineage>
        <taxon>Eukaryota</taxon>
        <taxon>Metazoa</taxon>
        <taxon>Chordata</taxon>
        <taxon>Craniata</taxon>
        <taxon>Vertebrata</taxon>
        <taxon>Euteleostomi</taxon>
        <taxon>Actinopterygii</taxon>
        <taxon>Neopterygii</taxon>
        <taxon>Teleostei</taxon>
        <taxon>Neoteleostei</taxon>
        <taxon>Acanthomorphata</taxon>
        <taxon>Eupercaria</taxon>
        <taxon>Tetraodontiformes</taxon>
        <taxon>Tetradontoidea</taxon>
        <taxon>Tetraodontidae</taxon>
        <taxon>Tetraodon</taxon>
    </lineage>
</organism>
<evidence type="ECO:0000256" key="2">
    <source>
        <dbReference type="SAM" id="MobiDB-lite"/>
    </source>
</evidence>
<feature type="compositionally biased region" description="Low complexity" evidence="2">
    <location>
        <begin position="68"/>
        <end position="78"/>
    </location>
</feature>
<dbReference type="KEGG" id="tng:GSTEN00016118G001"/>
<evidence type="ECO:0000313" key="3">
    <source>
        <dbReference type="EMBL" id="CAF98418.1"/>
    </source>
</evidence>
<protein>
    <submittedName>
        <fullName evidence="3">Chromosome 13 SCAF14555, whole genome shotgun sequence</fullName>
    </submittedName>
</protein>
<name>Q4SLR4_TETNG</name>
<reference evidence="3" key="2">
    <citation type="submission" date="2004-02" db="EMBL/GenBank/DDBJ databases">
        <authorList>
            <consortium name="Genoscope"/>
            <consortium name="Whitehead Institute Centre for Genome Research"/>
        </authorList>
    </citation>
    <scope>NUCLEOTIDE SEQUENCE</scope>
</reference>
<accession>Q4SLR4</accession>
<feature type="region of interest" description="Disordered" evidence="2">
    <location>
        <begin position="1"/>
        <end position="28"/>
    </location>
</feature>
<sequence>GNKDGDGESQHVDADESVPEIQRERPKFGLASVLGKLEGNKDRKLDLMEELGLSGVNDLDDESDWDSDSASSQRSSPSKRMDSPGPEDQNSANSSAEEQDEEEYYSQQDKRIITSCSPSPTFSQEDGASDERNCRRISDEELEEDVQRFKHEVGKEAIDSAAKKRNCSSSWDSASLSEEESTKPDALSSQAKQQPHLTERFSANGRETRELPEHAEVAEDLAELTHSSDSSIEDMESPLSEQTALLIQKLNSTLSTDSSVIIELQNIIYKYHHSIQKEKYRSANLVNKVSYLEMEKAELKSSLEEVKSDKTGLELNQLELQAEVRNLK</sequence>
<reference evidence="3" key="1">
    <citation type="journal article" date="2004" name="Nature">
        <title>Genome duplication in the teleost fish Tetraodon nigroviridis reveals the early vertebrate proto-karyotype.</title>
        <authorList>
            <person name="Jaillon O."/>
            <person name="Aury J.-M."/>
            <person name="Brunet F."/>
            <person name="Petit J.-L."/>
            <person name="Stange-Thomann N."/>
            <person name="Mauceli E."/>
            <person name="Bouneau L."/>
            <person name="Fischer C."/>
            <person name="Ozouf-Costaz C."/>
            <person name="Bernot A."/>
            <person name="Nicaud S."/>
            <person name="Jaffe D."/>
            <person name="Fisher S."/>
            <person name="Lutfalla G."/>
            <person name="Dossat C."/>
            <person name="Segurens B."/>
            <person name="Dasilva C."/>
            <person name="Salanoubat M."/>
            <person name="Levy M."/>
            <person name="Boudet N."/>
            <person name="Castellano S."/>
            <person name="Anthouard V."/>
            <person name="Jubin C."/>
            <person name="Castelli V."/>
            <person name="Katinka M."/>
            <person name="Vacherie B."/>
            <person name="Biemont C."/>
            <person name="Skalli Z."/>
            <person name="Cattolico L."/>
            <person name="Poulain J."/>
            <person name="De Berardinis V."/>
            <person name="Cruaud C."/>
            <person name="Duprat S."/>
            <person name="Brottier P."/>
            <person name="Coutanceau J.-P."/>
            <person name="Gouzy J."/>
            <person name="Parra G."/>
            <person name="Lardier G."/>
            <person name="Chapple C."/>
            <person name="McKernan K.J."/>
            <person name="McEwan P."/>
            <person name="Bosak S."/>
            <person name="Kellis M."/>
            <person name="Volff J.-N."/>
            <person name="Guigo R."/>
            <person name="Zody M.C."/>
            <person name="Mesirov J."/>
            <person name="Lindblad-Toh K."/>
            <person name="Birren B."/>
            <person name="Nusbaum C."/>
            <person name="Kahn D."/>
            <person name="Robinson-Rechavi M."/>
            <person name="Laudet V."/>
            <person name="Schachter V."/>
            <person name="Quetier F."/>
            <person name="Saurin W."/>
            <person name="Scarpelli C."/>
            <person name="Wincker P."/>
            <person name="Lander E.S."/>
            <person name="Weissenbach J."/>
            <person name="Roest Crollius H."/>
        </authorList>
    </citation>
    <scope>NUCLEOTIDE SEQUENCE [LARGE SCALE GENOMIC DNA]</scope>
</reference>
<feature type="coiled-coil region" evidence="1">
    <location>
        <begin position="289"/>
        <end position="323"/>
    </location>
</feature>
<gene>
    <name evidence="3" type="ORF">GSTENG00016118001</name>
</gene>
<keyword evidence="1" id="KW-0175">Coiled coil</keyword>